<keyword evidence="3" id="KW-0677">Repeat</keyword>
<keyword evidence="4 7" id="KW-0694">RNA-binding</keyword>
<feature type="domain" description="RRM" evidence="9">
    <location>
        <begin position="209"/>
        <end position="285"/>
    </location>
</feature>
<dbReference type="PROSITE" id="PS50102">
    <property type="entry name" value="RRM"/>
    <property type="match status" value="4"/>
</dbReference>
<dbReference type="InterPro" id="IPR006536">
    <property type="entry name" value="HnRNP-L/PTB"/>
</dbReference>
<gene>
    <name evidence="10" type="ORF">ILUMI_22431</name>
</gene>
<dbReference type="CDD" id="cd12425">
    <property type="entry name" value="RRM4_PTBP1_like"/>
    <property type="match status" value="1"/>
</dbReference>
<evidence type="ECO:0000256" key="8">
    <source>
        <dbReference type="SAM" id="MobiDB-lite"/>
    </source>
</evidence>
<dbReference type="AlphaFoldDB" id="A0A8K0CEE6"/>
<dbReference type="Pfam" id="PF11835">
    <property type="entry name" value="RRM_8"/>
    <property type="match status" value="1"/>
</dbReference>
<sequence>MMSCPLPIVPVIQQLPNLNSQADFPINIGIKRGSDELLSQSNVSVMAPSAPNNHADNNNQENAKKVKLEQNVGKPSRVIHIRNIPNDVTEAEIIHLGIPFGRVTNVLVLKGKNQAFLEMGDEGSATSMVNYFANCMAQLRGRAVYVQYSNHKELKTDQTHSNANASAQAALQAAQAISASQQPGGTPTPTPPATLTNGQEIQGGPNTVLRVIIEHMIYPISLDILHVIFQRFGKVLKIVTFTKNNSFQALIQYPDTQSAQAAKQALDGQNIYNSCCTLRIDYSKMSSLNVKYNNDKSRDFTNPNLPSGDTDNQLATLGGGLGAGLGADLLLLAAQPRLARERLADSLLAGAPGVLASPFIPGLTSPLASPYTGGVGGGLPALGTFALGQTAPGLRGLTNPGLALATVLLVSNLNEEMVTPDALFTLFGVYGDVQRVKILYNKKDSALVQLAEPHQAHLAITHMDKLRVFGKNIRVMLSKHQSVQLPKEGQPDAGLTKDYSQSPLHRFKKPGSKNYQNIYPPSSTLHLSNIPATVNEEDIKDAFTKNGFTVKAFKFFPKDRKMALIQLPSMDEAVAALIKMHNYQLSESNHLRVSFSKSSI</sequence>
<dbReference type="SMART" id="SM00360">
    <property type="entry name" value="RRM"/>
    <property type="match status" value="4"/>
</dbReference>
<proteinExistence type="predicted"/>
<keyword evidence="5" id="KW-0007">Acetylation</keyword>
<feature type="domain" description="RRM" evidence="9">
    <location>
        <begin position="406"/>
        <end position="480"/>
    </location>
</feature>
<dbReference type="InterPro" id="IPR012677">
    <property type="entry name" value="Nucleotide-bd_a/b_plait_sf"/>
</dbReference>
<keyword evidence="2" id="KW-0507">mRNA processing</keyword>
<dbReference type="GO" id="GO:0003723">
    <property type="term" value="F:RNA binding"/>
    <property type="evidence" value="ECO:0007669"/>
    <property type="project" value="UniProtKB-UniRule"/>
</dbReference>
<organism evidence="10 11">
    <name type="scientific">Ignelater luminosus</name>
    <name type="common">Cucubano</name>
    <name type="synonym">Pyrophorus luminosus</name>
    <dbReference type="NCBI Taxonomy" id="2038154"/>
    <lineage>
        <taxon>Eukaryota</taxon>
        <taxon>Metazoa</taxon>
        <taxon>Ecdysozoa</taxon>
        <taxon>Arthropoda</taxon>
        <taxon>Hexapoda</taxon>
        <taxon>Insecta</taxon>
        <taxon>Pterygota</taxon>
        <taxon>Neoptera</taxon>
        <taxon>Endopterygota</taxon>
        <taxon>Coleoptera</taxon>
        <taxon>Polyphaga</taxon>
        <taxon>Elateriformia</taxon>
        <taxon>Elateroidea</taxon>
        <taxon>Elateridae</taxon>
        <taxon>Agrypninae</taxon>
        <taxon>Pyrophorini</taxon>
        <taxon>Ignelater</taxon>
    </lineage>
</organism>
<keyword evidence="6" id="KW-0508">mRNA splicing</keyword>
<feature type="domain" description="RRM" evidence="9">
    <location>
        <begin position="77"/>
        <end position="161"/>
    </location>
</feature>
<dbReference type="OrthoDB" id="296632at2759"/>
<evidence type="ECO:0000313" key="10">
    <source>
        <dbReference type="EMBL" id="KAF2883742.1"/>
    </source>
</evidence>
<dbReference type="CDD" id="cd12693">
    <property type="entry name" value="RRM2_PTBP1_like"/>
    <property type="match status" value="1"/>
</dbReference>
<evidence type="ECO:0000313" key="11">
    <source>
        <dbReference type="Proteomes" id="UP000801492"/>
    </source>
</evidence>
<dbReference type="FunFam" id="3.30.70.330:FF:000036">
    <property type="entry name" value="polypyrimidine tract-binding protein 1 isoform X2"/>
    <property type="match status" value="1"/>
</dbReference>
<evidence type="ECO:0000259" key="9">
    <source>
        <dbReference type="PROSITE" id="PS50102"/>
    </source>
</evidence>
<dbReference type="GO" id="GO:0005634">
    <property type="term" value="C:nucleus"/>
    <property type="evidence" value="ECO:0007669"/>
    <property type="project" value="InterPro"/>
</dbReference>
<evidence type="ECO:0000256" key="4">
    <source>
        <dbReference type="ARBA" id="ARBA00022884"/>
    </source>
</evidence>
<feature type="region of interest" description="Disordered" evidence="8">
    <location>
        <begin position="176"/>
        <end position="201"/>
    </location>
</feature>
<accession>A0A8K0CEE6</accession>
<evidence type="ECO:0000256" key="6">
    <source>
        <dbReference type="ARBA" id="ARBA00023187"/>
    </source>
</evidence>
<evidence type="ECO:0000256" key="1">
    <source>
        <dbReference type="ARBA" id="ARBA00022553"/>
    </source>
</evidence>
<dbReference type="FunFam" id="3.30.70.330:FF:000018">
    <property type="entry name" value="Polypyrimidine tract-binding protein 2 isoform 1"/>
    <property type="match status" value="1"/>
</dbReference>
<feature type="domain" description="RRM" evidence="9">
    <location>
        <begin position="523"/>
        <end position="598"/>
    </location>
</feature>
<keyword evidence="11" id="KW-1185">Reference proteome</keyword>
<dbReference type="Gene3D" id="3.30.70.330">
    <property type="match status" value="4"/>
</dbReference>
<comment type="caution">
    <text evidence="10">The sequence shown here is derived from an EMBL/GenBank/DDBJ whole genome shotgun (WGS) entry which is preliminary data.</text>
</comment>
<dbReference type="InterPro" id="IPR000504">
    <property type="entry name" value="RRM_dom"/>
</dbReference>
<evidence type="ECO:0000256" key="7">
    <source>
        <dbReference type="PROSITE-ProRule" id="PRU00176"/>
    </source>
</evidence>
<dbReference type="GO" id="GO:0006397">
    <property type="term" value="P:mRNA processing"/>
    <property type="evidence" value="ECO:0007669"/>
    <property type="project" value="UniProtKB-KW"/>
</dbReference>
<dbReference type="CDD" id="cd12421">
    <property type="entry name" value="RRM1_PTBP1_hnRNPL_like"/>
    <property type="match status" value="1"/>
</dbReference>
<dbReference type="EMBL" id="VTPC01090298">
    <property type="protein sequence ID" value="KAF2883742.1"/>
    <property type="molecule type" value="Genomic_DNA"/>
</dbReference>
<dbReference type="Pfam" id="PF22976">
    <property type="entry name" value="RRM_10"/>
    <property type="match status" value="1"/>
</dbReference>
<dbReference type="PANTHER" id="PTHR15592">
    <property type="entry name" value="MATRIN 3/NUCLEAR PROTEIN 220-RELATED"/>
    <property type="match status" value="1"/>
</dbReference>
<dbReference type="GO" id="GO:0008380">
    <property type="term" value="P:RNA splicing"/>
    <property type="evidence" value="ECO:0007669"/>
    <property type="project" value="UniProtKB-KW"/>
</dbReference>
<protein>
    <recommendedName>
        <fullName evidence="9">RRM domain-containing protein</fullName>
    </recommendedName>
</protein>
<dbReference type="InterPro" id="IPR055204">
    <property type="entry name" value="HNRNPL_RRM"/>
</dbReference>
<dbReference type="FunFam" id="3.30.70.330:FF:000341">
    <property type="entry name" value="Hephaestus, isoform C"/>
    <property type="match status" value="1"/>
</dbReference>
<dbReference type="InterPro" id="IPR035979">
    <property type="entry name" value="RBD_domain_sf"/>
</dbReference>
<dbReference type="Proteomes" id="UP000801492">
    <property type="component" value="Unassembled WGS sequence"/>
</dbReference>
<dbReference type="NCBIfam" id="TIGR01649">
    <property type="entry name" value="hnRNP-L_PTB"/>
    <property type="match status" value="1"/>
</dbReference>
<dbReference type="FunFam" id="3.30.70.330:FF:000032">
    <property type="entry name" value="Polypyrimidine tract-binding protein 2 isoform 1"/>
    <property type="match status" value="1"/>
</dbReference>
<reference evidence="10" key="1">
    <citation type="submission" date="2019-08" db="EMBL/GenBank/DDBJ databases">
        <title>The genome of the North American firefly Photinus pyralis.</title>
        <authorList>
            <consortium name="Photinus pyralis genome working group"/>
            <person name="Fallon T.R."/>
            <person name="Sander Lower S.E."/>
            <person name="Weng J.-K."/>
        </authorList>
    </citation>
    <scope>NUCLEOTIDE SEQUENCE</scope>
    <source>
        <strain evidence="10">TRF0915ILg1</strain>
        <tissue evidence="10">Whole body</tissue>
    </source>
</reference>
<keyword evidence="1" id="KW-0597">Phosphoprotein</keyword>
<dbReference type="CDD" id="cd12423">
    <property type="entry name" value="RRM3_PTBP1_like"/>
    <property type="match status" value="1"/>
</dbReference>
<dbReference type="InterPro" id="IPR021790">
    <property type="entry name" value="PTBP1-like_RRM2"/>
</dbReference>
<dbReference type="Pfam" id="PF13893">
    <property type="entry name" value="RRM_5"/>
    <property type="match status" value="2"/>
</dbReference>
<feature type="compositionally biased region" description="Low complexity" evidence="8">
    <location>
        <begin position="176"/>
        <end position="185"/>
    </location>
</feature>
<dbReference type="SUPFAM" id="SSF54928">
    <property type="entry name" value="RNA-binding domain, RBD"/>
    <property type="match status" value="3"/>
</dbReference>
<evidence type="ECO:0000256" key="2">
    <source>
        <dbReference type="ARBA" id="ARBA00022664"/>
    </source>
</evidence>
<name>A0A8K0CEE6_IGNLU</name>
<evidence type="ECO:0000256" key="5">
    <source>
        <dbReference type="ARBA" id="ARBA00022990"/>
    </source>
</evidence>
<evidence type="ECO:0000256" key="3">
    <source>
        <dbReference type="ARBA" id="ARBA00022737"/>
    </source>
</evidence>